<name>A0A091N4W2_9PASS</name>
<feature type="non-terminal residue" evidence="2">
    <location>
        <position position="52"/>
    </location>
</feature>
<proteinExistence type="predicted"/>
<reference evidence="2 3" key="1">
    <citation type="submission" date="2014-04" db="EMBL/GenBank/DDBJ databases">
        <title>Genome evolution of avian class.</title>
        <authorList>
            <person name="Zhang G."/>
            <person name="Li C."/>
        </authorList>
    </citation>
    <scope>NUCLEOTIDE SEQUENCE [LARGE SCALE GENOMIC DNA]</scope>
    <source>
        <strain evidence="2">BGI_N310</strain>
    </source>
</reference>
<organism evidence="2 3">
    <name type="scientific">Acanthisitta chloris</name>
    <name type="common">rifleman</name>
    <dbReference type="NCBI Taxonomy" id="57068"/>
    <lineage>
        <taxon>Eukaryota</taxon>
        <taxon>Metazoa</taxon>
        <taxon>Chordata</taxon>
        <taxon>Craniata</taxon>
        <taxon>Vertebrata</taxon>
        <taxon>Euteleostomi</taxon>
        <taxon>Archelosauria</taxon>
        <taxon>Archosauria</taxon>
        <taxon>Dinosauria</taxon>
        <taxon>Saurischia</taxon>
        <taxon>Theropoda</taxon>
        <taxon>Coelurosauria</taxon>
        <taxon>Aves</taxon>
        <taxon>Neognathae</taxon>
        <taxon>Neoaves</taxon>
        <taxon>Telluraves</taxon>
        <taxon>Australaves</taxon>
        <taxon>Passeriformes</taxon>
        <taxon>Acanthisittidae</taxon>
        <taxon>Acanthisitta</taxon>
    </lineage>
</organism>
<dbReference type="PANTHER" id="PTHR24052">
    <property type="entry name" value="DELTA-RELATED"/>
    <property type="match status" value="1"/>
</dbReference>
<keyword evidence="3" id="KW-1185">Reference proteome</keyword>
<feature type="non-terminal residue" evidence="2">
    <location>
        <position position="1"/>
    </location>
</feature>
<accession>A0A091N4W2</accession>
<dbReference type="Proteomes" id="UP000053537">
    <property type="component" value="Unassembled WGS sequence"/>
</dbReference>
<evidence type="ECO:0000313" key="3">
    <source>
        <dbReference type="Proteomes" id="UP000053537"/>
    </source>
</evidence>
<dbReference type="AlphaFoldDB" id="A0A091N4W2"/>
<dbReference type="InterPro" id="IPR052485">
    <property type="entry name" value="MEGF_diff_regulators"/>
</dbReference>
<dbReference type="EMBL" id="KK841557">
    <property type="protein sequence ID" value="KFP83944.1"/>
    <property type="molecule type" value="Genomic_DNA"/>
</dbReference>
<dbReference type="InterPro" id="IPR000742">
    <property type="entry name" value="EGF"/>
</dbReference>
<protein>
    <submittedName>
        <fullName evidence="2">Multiple epidermal growth factor-like domains protein 11</fullName>
    </submittedName>
</protein>
<dbReference type="GO" id="GO:0016020">
    <property type="term" value="C:membrane"/>
    <property type="evidence" value="ECO:0007669"/>
    <property type="project" value="TreeGrafter"/>
</dbReference>
<gene>
    <name evidence="2" type="ORF">N310_01441</name>
</gene>
<evidence type="ECO:0000313" key="2">
    <source>
        <dbReference type="EMBL" id="KFP83944.1"/>
    </source>
</evidence>
<dbReference type="Pfam" id="PF00053">
    <property type="entry name" value="EGF_laminin"/>
    <property type="match status" value="1"/>
</dbReference>
<evidence type="ECO:0000259" key="1">
    <source>
        <dbReference type="PROSITE" id="PS01186"/>
    </source>
</evidence>
<dbReference type="InterPro" id="IPR002049">
    <property type="entry name" value="LE_dom"/>
</dbReference>
<feature type="domain" description="EGF-like" evidence="1">
    <location>
        <begin position="41"/>
        <end position="52"/>
    </location>
</feature>
<dbReference type="PANTHER" id="PTHR24052:SF12">
    <property type="entry name" value="PLATELET ENDOTHELIAL AGGREGATION RECEPTOR 1"/>
    <property type="match status" value="1"/>
</dbReference>
<dbReference type="Gene3D" id="2.170.300.10">
    <property type="entry name" value="Tie2 ligand-binding domain superfamily"/>
    <property type="match status" value="1"/>
</dbReference>
<dbReference type="PROSITE" id="PS01186">
    <property type="entry name" value="EGF_2"/>
    <property type="match status" value="1"/>
</dbReference>
<sequence length="52" mass="5410">PTGWHGPDCSMPCPAGTWGLNCNRSCDCAHGASCDPQSGTCSCPRGWQGPRC</sequence>